<dbReference type="EMBL" id="RBLC01000001">
    <property type="protein sequence ID" value="RKS26828.1"/>
    <property type="molecule type" value="Genomic_DNA"/>
</dbReference>
<dbReference type="PANTHER" id="PTHR35368">
    <property type="entry name" value="HYDROPEROXIDE REDUCTASE"/>
    <property type="match status" value="1"/>
</dbReference>
<dbReference type="InterPro" id="IPR003718">
    <property type="entry name" value="OsmC/Ohr_fam"/>
</dbReference>
<dbReference type="Proteomes" id="UP000277579">
    <property type="component" value="Unassembled WGS sequence"/>
</dbReference>
<protein>
    <submittedName>
        <fullName evidence="1">Putative OsmC-like protein</fullName>
    </submittedName>
</protein>
<dbReference type="Gene3D" id="3.30.300.20">
    <property type="match status" value="1"/>
</dbReference>
<reference evidence="1 2" key="1">
    <citation type="submission" date="2018-10" db="EMBL/GenBank/DDBJ databases">
        <title>Genomic Encyclopedia of Archaeal and Bacterial Type Strains, Phase II (KMG-II): from individual species to whole genera.</title>
        <authorList>
            <person name="Goeker M."/>
        </authorList>
    </citation>
    <scope>NUCLEOTIDE SEQUENCE [LARGE SCALE GENOMIC DNA]</scope>
    <source>
        <strain evidence="1 2">DSM 29537</strain>
    </source>
</reference>
<evidence type="ECO:0000313" key="1">
    <source>
        <dbReference type="EMBL" id="RKS26828.1"/>
    </source>
</evidence>
<dbReference type="RefSeq" id="WP_147406610.1">
    <property type="nucleotide sequence ID" value="NZ_RBLC01000001.1"/>
</dbReference>
<dbReference type="InterPro" id="IPR036102">
    <property type="entry name" value="OsmC/Ohrsf"/>
</dbReference>
<dbReference type="Pfam" id="PF02566">
    <property type="entry name" value="OsmC"/>
    <property type="match status" value="1"/>
</dbReference>
<dbReference type="InterPro" id="IPR015946">
    <property type="entry name" value="KH_dom-like_a/b"/>
</dbReference>
<dbReference type="OrthoDB" id="9791538at2"/>
<comment type="caution">
    <text evidence="1">The sequence shown here is derived from an EMBL/GenBank/DDBJ whole genome shotgun (WGS) entry which is preliminary data.</text>
</comment>
<organism evidence="1 2">
    <name type="scientific">Flavobacterium endophyticum</name>
    <dbReference type="NCBI Taxonomy" id="1540163"/>
    <lineage>
        <taxon>Bacteria</taxon>
        <taxon>Pseudomonadati</taxon>
        <taxon>Bacteroidota</taxon>
        <taxon>Flavobacteriia</taxon>
        <taxon>Flavobacteriales</taxon>
        <taxon>Flavobacteriaceae</taxon>
        <taxon>Flavobacterium</taxon>
    </lineage>
</organism>
<dbReference type="InterPro" id="IPR052924">
    <property type="entry name" value="OsmC/Ohr_hydroprdx_reductase"/>
</dbReference>
<accession>A0A495MN16</accession>
<dbReference type="PANTHER" id="PTHR35368:SF1">
    <property type="entry name" value="HYDROPEROXIDE REDUCTASE"/>
    <property type="match status" value="1"/>
</dbReference>
<gene>
    <name evidence="1" type="ORF">CLV94_1898</name>
</gene>
<keyword evidence="2" id="KW-1185">Reference proteome</keyword>
<dbReference type="AlphaFoldDB" id="A0A495MN16"/>
<dbReference type="SUPFAM" id="SSF82784">
    <property type="entry name" value="OsmC-like"/>
    <property type="match status" value="1"/>
</dbReference>
<proteinExistence type="predicted"/>
<sequence length="140" mass="15682">MKAINVLGYSRNNEQFVVKTQNSDVRISNNKKFPELEGPSPFEYILAGFAGCVNAVSQKVAEELGINLKSLQVEITGTISQEERVGFSKIEIVLKPTTDASLQVLQKWLKLVQQKSPVYDNLVNTTPVELILYKEYNYAA</sequence>
<evidence type="ECO:0000313" key="2">
    <source>
        <dbReference type="Proteomes" id="UP000277579"/>
    </source>
</evidence>
<name>A0A495MN16_9FLAO</name>